<proteinExistence type="predicted"/>
<dbReference type="PROSITE" id="PS51257">
    <property type="entry name" value="PROKAR_LIPOPROTEIN"/>
    <property type="match status" value="1"/>
</dbReference>
<keyword evidence="1" id="KW-0812">Transmembrane</keyword>
<name>A0ABW2K5X6_9BACI</name>
<keyword evidence="1" id="KW-0472">Membrane</keyword>
<feature type="transmembrane region" description="Helical" evidence="1">
    <location>
        <begin position="15"/>
        <end position="32"/>
    </location>
</feature>
<evidence type="ECO:0000256" key="1">
    <source>
        <dbReference type="SAM" id="Phobius"/>
    </source>
</evidence>
<dbReference type="RefSeq" id="WP_289216660.1">
    <property type="nucleotide sequence ID" value="NZ_JAPVRC010000007.1"/>
</dbReference>
<reference evidence="3" key="1">
    <citation type="journal article" date="2019" name="Int. J. Syst. Evol. Microbiol.">
        <title>The Global Catalogue of Microorganisms (GCM) 10K type strain sequencing project: providing services to taxonomists for standard genome sequencing and annotation.</title>
        <authorList>
            <consortium name="The Broad Institute Genomics Platform"/>
            <consortium name="The Broad Institute Genome Sequencing Center for Infectious Disease"/>
            <person name="Wu L."/>
            <person name="Ma J."/>
        </authorList>
    </citation>
    <scope>NUCLEOTIDE SEQUENCE [LARGE SCALE GENOMIC DNA]</scope>
    <source>
        <strain evidence="3">CCUG 73951</strain>
    </source>
</reference>
<protein>
    <recommendedName>
        <fullName evidence="4">Lipoprotein</fullName>
    </recommendedName>
</protein>
<gene>
    <name evidence="2" type="ORF">ACFQMN_11560</name>
</gene>
<evidence type="ECO:0008006" key="4">
    <source>
        <dbReference type="Google" id="ProtNLM"/>
    </source>
</evidence>
<organism evidence="2 3">
    <name type="scientific">Halobacillus campisalis</name>
    <dbReference type="NCBI Taxonomy" id="435909"/>
    <lineage>
        <taxon>Bacteria</taxon>
        <taxon>Bacillati</taxon>
        <taxon>Bacillota</taxon>
        <taxon>Bacilli</taxon>
        <taxon>Bacillales</taxon>
        <taxon>Bacillaceae</taxon>
        <taxon>Halobacillus</taxon>
    </lineage>
</organism>
<keyword evidence="3" id="KW-1185">Reference proteome</keyword>
<dbReference type="EMBL" id="JBHTBY010000009">
    <property type="protein sequence ID" value="MFC7321520.1"/>
    <property type="molecule type" value="Genomic_DNA"/>
</dbReference>
<keyword evidence="1" id="KW-1133">Transmembrane helix</keyword>
<sequence length="127" mass="14087">MIASRGERVSLRKKGIVIFLSIILVIFFLVGCEKERVNNYYLSLSGESESWEVDSYKILLKPDTLKAGNGNLTMKKKTEFNTDFFSLRVHAVIDNGNRVIQGKSIKGCESDITQTTTGATKGGTYVS</sequence>
<evidence type="ECO:0000313" key="2">
    <source>
        <dbReference type="EMBL" id="MFC7321520.1"/>
    </source>
</evidence>
<accession>A0ABW2K5X6</accession>
<comment type="caution">
    <text evidence="2">The sequence shown here is derived from an EMBL/GenBank/DDBJ whole genome shotgun (WGS) entry which is preliminary data.</text>
</comment>
<dbReference type="Proteomes" id="UP001596494">
    <property type="component" value="Unassembled WGS sequence"/>
</dbReference>
<evidence type="ECO:0000313" key="3">
    <source>
        <dbReference type="Proteomes" id="UP001596494"/>
    </source>
</evidence>